<evidence type="ECO:0000256" key="1">
    <source>
        <dbReference type="ARBA" id="ARBA00022714"/>
    </source>
</evidence>
<dbReference type="InterPro" id="IPR017941">
    <property type="entry name" value="Rieske_2Fe-2S"/>
</dbReference>
<dbReference type="Gene3D" id="3.50.50.60">
    <property type="entry name" value="FAD/NAD(P)-binding domain"/>
    <property type="match status" value="1"/>
</dbReference>
<dbReference type="SUPFAM" id="SSF51905">
    <property type="entry name" value="FAD/NAD(P)-binding domain"/>
    <property type="match status" value="1"/>
</dbReference>
<keyword evidence="4" id="KW-0411">Iron-sulfur</keyword>
<dbReference type="PANTHER" id="PTHR13847:SF281">
    <property type="entry name" value="FAD DEPENDENT OXIDOREDUCTASE DOMAIN-CONTAINING PROTEIN"/>
    <property type="match status" value="1"/>
</dbReference>
<dbReference type="Pfam" id="PF01266">
    <property type="entry name" value="DAO"/>
    <property type="match status" value="1"/>
</dbReference>
<reference evidence="6 7" key="1">
    <citation type="submission" date="2023-08" db="EMBL/GenBank/DDBJ databases">
        <title>Black Yeasts Isolated from many extreme environments.</title>
        <authorList>
            <person name="Coleine C."/>
            <person name="Stajich J.E."/>
            <person name="Selbmann L."/>
        </authorList>
    </citation>
    <scope>NUCLEOTIDE SEQUENCE [LARGE SCALE GENOMIC DNA]</scope>
    <source>
        <strain evidence="6 7">CCFEE 536</strain>
    </source>
</reference>
<organism evidence="6 7">
    <name type="scientific">Cryomyces antarcticus</name>
    <dbReference type="NCBI Taxonomy" id="329879"/>
    <lineage>
        <taxon>Eukaryota</taxon>
        <taxon>Fungi</taxon>
        <taxon>Dikarya</taxon>
        <taxon>Ascomycota</taxon>
        <taxon>Pezizomycotina</taxon>
        <taxon>Dothideomycetes</taxon>
        <taxon>Dothideomycetes incertae sedis</taxon>
        <taxon>Cryomyces</taxon>
    </lineage>
</organism>
<dbReference type="InterPro" id="IPR038010">
    <property type="entry name" value="YhfW_C"/>
</dbReference>
<comment type="caution">
    <text evidence="6">The sequence shown here is derived from an EMBL/GenBank/DDBJ whole genome shotgun (WGS) entry which is preliminary data.</text>
</comment>
<accession>A0ABR0M4Q2</accession>
<dbReference type="InterPro" id="IPR036922">
    <property type="entry name" value="Rieske_2Fe-2S_sf"/>
</dbReference>
<keyword evidence="3" id="KW-0408">Iron</keyword>
<dbReference type="EMBL" id="JAVRRA010001201">
    <property type="protein sequence ID" value="KAK5281209.1"/>
    <property type="molecule type" value="Genomic_DNA"/>
</dbReference>
<sequence>MNVTFQEGFAVKGWDGQIDQRDAAIFSGQATFHPTKYLVGLLKWLKDQPNFQCFTRTRMMDIEEKGIEILGMGSKDCHVKTDDGYTITCKDALEATCVPLQKLSVVAEMEYNRTYCIAIRVPKNYIEDCLLYDEAEAYKYIRFTACDEKDDYLVIGGCDHPVGQESEEGRFAELEQWVRERFTRAGSVDYKWSGQIFEPLDYVAFIGLNPGKKHTYIITGDSGNGLTHGVLAGKLIADEIQGVANPWSSLYDPKRLSSLAKKLPSIVSHAAEINTQYKRHVQSDITDIEDLAPGTGGVLNSATHKPLAVYKDDDGTVHKVSAICPHLKGVVCWNNVEKSWDCPIHGSRFSKDGLLIM</sequence>
<dbReference type="Gene3D" id="3.30.9.10">
    <property type="entry name" value="D-Amino Acid Oxidase, subunit A, domain 2"/>
    <property type="match status" value="1"/>
</dbReference>
<dbReference type="CDD" id="cd03477">
    <property type="entry name" value="Rieske_YhfW_C"/>
    <property type="match status" value="1"/>
</dbReference>
<keyword evidence="7" id="KW-1185">Reference proteome</keyword>
<protein>
    <recommendedName>
        <fullName evidence="5">Rieske domain-containing protein</fullName>
    </recommendedName>
</protein>
<dbReference type="InterPro" id="IPR036188">
    <property type="entry name" value="FAD/NAD-bd_sf"/>
</dbReference>
<dbReference type="Gene3D" id="2.102.10.10">
    <property type="entry name" value="Rieske [2Fe-2S] iron-sulphur domain"/>
    <property type="match status" value="1"/>
</dbReference>
<evidence type="ECO:0000256" key="3">
    <source>
        <dbReference type="ARBA" id="ARBA00023004"/>
    </source>
</evidence>
<keyword evidence="1" id="KW-0001">2Fe-2S</keyword>
<dbReference type="Pfam" id="PF00355">
    <property type="entry name" value="Rieske"/>
    <property type="match status" value="1"/>
</dbReference>
<dbReference type="Proteomes" id="UP001357485">
    <property type="component" value="Unassembled WGS sequence"/>
</dbReference>
<evidence type="ECO:0000313" key="7">
    <source>
        <dbReference type="Proteomes" id="UP001357485"/>
    </source>
</evidence>
<evidence type="ECO:0000256" key="4">
    <source>
        <dbReference type="ARBA" id="ARBA00023014"/>
    </source>
</evidence>
<feature type="non-terminal residue" evidence="6">
    <location>
        <position position="357"/>
    </location>
</feature>
<gene>
    <name evidence="6" type="ORF">LTR16_006418</name>
</gene>
<evidence type="ECO:0000259" key="5">
    <source>
        <dbReference type="PROSITE" id="PS51296"/>
    </source>
</evidence>
<keyword evidence="2" id="KW-0479">Metal-binding</keyword>
<dbReference type="SUPFAM" id="SSF50022">
    <property type="entry name" value="ISP domain"/>
    <property type="match status" value="1"/>
</dbReference>
<evidence type="ECO:0000313" key="6">
    <source>
        <dbReference type="EMBL" id="KAK5281209.1"/>
    </source>
</evidence>
<proteinExistence type="predicted"/>
<name>A0ABR0M4Q2_9PEZI</name>
<feature type="domain" description="Rieske" evidence="5">
    <location>
        <begin position="283"/>
        <end position="357"/>
    </location>
</feature>
<evidence type="ECO:0000256" key="2">
    <source>
        <dbReference type="ARBA" id="ARBA00022723"/>
    </source>
</evidence>
<dbReference type="PROSITE" id="PS51296">
    <property type="entry name" value="RIESKE"/>
    <property type="match status" value="1"/>
</dbReference>
<dbReference type="PANTHER" id="PTHR13847">
    <property type="entry name" value="SARCOSINE DEHYDROGENASE-RELATED"/>
    <property type="match status" value="1"/>
</dbReference>
<dbReference type="InterPro" id="IPR006076">
    <property type="entry name" value="FAD-dep_OxRdtase"/>
</dbReference>